<evidence type="ECO:0000313" key="4">
    <source>
        <dbReference type="EMBL" id="OGD90822.1"/>
    </source>
</evidence>
<dbReference type="Gene3D" id="3.40.50.2020">
    <property type="match status" value="1"/>
</dbReference>
<feature type="domain" description="Double zinc ribbon" evidence="3">
    <location>
        <begin position="4"/>
        <end position="55"/>
    </location>
</feature>
<protein>
    <recommendedName>
        <fullName evidence="6">Double zinc ribbon domain-containing protein</fullName>
    </recommendedName>
</protein>
<evidence type="ECO:0008006" key="6">
    <source>
        <dbReference type="Google" id="ProtNLM"/>
    </source>
</evidence>
<organism evidence="4 5">
    <name type="scientific">Candidatus Curtissbacteria bacterium RIFCSPHIGHO2_02_FULL_40_17</name>
    <dbReference type="NCBI Taxonomy" id="1797715"/>
    <lineage>
        <taxon>Bacteria</taxon>
        <taxon>Candidatus Curtissiibacteriota</taxon>
    </lineage>
</organism>
<sequence>MVGFLDLLFPKRCVNCGRLGGYLCRECFSKIEYVDKPVCPVCQRQAVGGKTHPGCRKPYGLDGLVVAARYRGAVKRAIAKVKYKWAYDIGNLLVDLLVASLWKFDLSKDVILVPVPLHRRREKWRGFNQSRILAKSLAKKFGVDLRDVLIRTRETQSQVGLKRDERKKNVKGAFALRQAGQKKRRSFDFVASRRNFAQDKIIAGVIGENIILVDDVYTSGATINECAKVLKKAGAKSVWAMAVALG</sequence>
<dbReference type="InterPro" id="IPR000836">
    <property type="entry name" value="PRTase_dom"/>
</dbReference>
<dbReference type="STRING" id="1797715.A3D81_00650"/>
<evidence type="ECO:0000313" key="5">
    <source>
        <dbReference type="Proteomes" id="UP000178492"/>
    </source>
</evidence>
<dbReference type="CDD" id="cd06223">
    <property type="entry name" value="PRTases_typeI"/>
    <property type="match status" value="1"/>
</dbReference>
<accession>A0A1F5GG21</accession>
<feature type="domain" description="Phosphoribosyltransferase" evidence="2">
    <location>
        <begin position="130"/>
        <end position="240"/>
    </location>
</feature>
<dbReference type="InterPro" id="IPR044005">
    <property type="entry name" value="DZR_2"/>
</dbReference>
<gene>
    <name evidence="4" type="ORF">A3D81_00650</name>
</gene>
<dbReference type="PANTHER" id="PTHR47505:SF1">
    <property type="entry name" value="DNA UTILIZATION PROTEIN YHGH"/>
    <property type="match status" value="1"/>
</dbReference>
<dbReference type="AlphaFoldDB" id="A0A1F5GG21"/>
<dbReference type="InterPro" id="IPR051910">
    <property type="entry name" value="ComF/GntX_DNA_util-trans"/>
</dbReference>
<evidence type="ECO:0000256" key="1">
    <source>
        <dbReference type="ARBA" id="ARBA00008007"/>
    </source>
</evidence>
<dbReference type="Pfam" id="PF00156">
    <property type="entry name" value="Pribosyltran"/>
    <property type="match status" value="1"/>
</dbReference>
<dbReference type="SUPFAM" id="SSF53271">
    <property type="entry name" value="PRTase-like"/>
    <property type="match status" value="1"/>
</dbReference>
<comment type="caution">
    <text evidence="4">The sequence shown here is derived from an EMBL/GenBank/DDBJ whole genome shotgun (WGS) entry which is preliminary data.</text>
</comment>
<dbReference type="InterPro" id="IPR029057">
    <property type="entry name" value="PRTase-like"/>
</dbReference>
<evidence type="ECO:0000259" key="2">
    <source>
        <dbReference type="Pfam" id="PF00156"/>
    </source>
</evidence>
<dbReference type="Proteomes" id="UP000178492">
    <property type="component" value="Unassembled WGS sequence"/>
</dbReference>
<dbReference type="Pfam" id="PF18912">
    <property type="entry name" value="DZR_2"/>
    <property type="match status" value="1"/>
</dbReference>
<evidence type="ECO:0000259" key="3">
    <source>
        <dbReference type="Pfam" id="PF18912"/>
    </source>
</evidence>
<proteinExistence type="inferred from homology"/>
<name>A0A1F5GG21_9BACT</name>
<dbReference type="PANTHER" id="PTHR47505">
    <property type="entry name" value="DNA UTILIZATION PROTEIN YHGH"/>
    <property type="match status" value="1"/>
</dbReference>
<dbReference type="EMBL" id="MFBE01000031">
    <property type="protein sequence ID" value="OGD90822.1"/>
    <property type="molecule type" value="Genomic_DNA"/>
</dbReference>
<comment type="similarity">
    <text evidence="1">Belongs to the ComF/GntX family.</text>
</comment>
<reference evidence="4 5" key="1">
    <citation type="journal article" date="2016" name="Nat. Commun.">
        <title>Thousands of microbial genomes shed light on interconnected biogeochemical processes in an aquifer system.</title>
        <authorList>
            <person name="Anantharaman K."/>
            <person name="Brown C.T."/>
            <person name="Hug L.A."/>
            <person name="Sharon I."/>
            <person name="Castelle C.J."/>
            <person name="Probst A.J."/>
            <person name="Thomas B.C."/>
            <person name="Singh A."/>
            <person name="Wilkins M.J."/>
            <person name="Karaoz U."/>
            <person name="Brodie E.L."/>
            <person name="Williams K.H."/>
            <person name="Hubbard S.S."/>
            <person name="Banfield J.F."/>
        </authorList>
    </citation>
    <scope>NUCLEOTIDE SEQUENCE [LARGE SCALE GENOMIC DNA]</scope>
</reference>